<evidence type="ECO:0000313" key="2">
    <source>
        <dbReference type="EMBL" id="KAK8479242.1"/>
    </source>
</evidence>
<name>A0ABR1ZFL0_9ROSI</name>
<dbReference type="EMBL" id="JBBPBM010002327">
    <property type="protein sequence ID" value="KAK8479242.1"/>
    <property type="molecule type" value="Genomic_DNA"/>
</dbReference>
<reference evidence="2 3" key="1">
    <citation type="journal article" date="2024" name="G3 (Bethesda)">
        <title>Genome assembly of Hibiscus sabdariffa L. provides insights into metabolisms of medicinal natural products.</title>
        <authorList>
            <person name="Kim T."/>
        </authorList>
    </citation>
    <scope>NUCLEOTIDE SEQUENCE [LARGE SCALE GENOMIC DNA]</scope>
    <source>
        <strain evidence="2">TK-2024</strain>
        <tissue evidence="2">Old leaves</tissue>
    </source>
</reference>
<protein>
    <submittedName>
        <fullName evidence="2">Uncharacterized protein</fullName>
    </submittedName>
</protein>
<sequence length="87" mass="8963">MAPSSMQLVMSLMSSTLLSTPDKAPSLIQHAPSPSTTIKPSSSTSMLSLAQPAMDHMTSPHSSSPMTSLALPAMLPSVTTKPSLPDA</sequence>
<comment type="caution">
    <text evidence="2">The sequence shown here is derived from an EMBL/GenBank/DDBJ whole genome shotgun (WGS) entry which is preliminary data.</text>
</comment>
<feature type="compositionally biased region" description="Polar residues" evidence="1">
    <location>
        <begin position="77"/>
        <end position="87"/>
    </location>
</feature>
<keyword evidence="3" id="KW-1185">Reference proteome</keyword>
<feature type="compositionally biased region" description="Low complexity" evidence="1">
    <location>
        <begin position="56"/>
        <end position="68"/>
    </location>
</feature>
<accession>A0ABR1ZFL0</accession>
<organism evidence="2 3">
    <name type="scientific">Hibiscus sabdariffa</name>
    <name type="common">roselle</name>
    <dbReference type="NCBI Taxonomy" id="183260"/>
    <lineage>
        <taxon>Eukaryota</taxon>
        <taxon>Viridiplantae</taxon>
        <taxon>Streptophyta</taxon>
        <taxon>Embryophyta</taxon>
        <taxon>Tracheophyta</taxon>
        <taxon>Spermatophyta</taxon>
        <taxon>Magnoliopsida</taxon>
        <taxon>eudicotyledons</taxon>
        <taxon>Gunneridae</taxon>
        <taxon>Pentapetalae</taxon>
        <taxon>rosids</taxon>
        <taxon>malvids</taxon>
        <taxon>Malvales</taxon>
        <taxon>Malvaceae</taxon>
        <taxon>Malvoideae</taxon>
        <taxon>Hibiscus</taxon>
    </lineage>
</organism>
<proteinExistence type="predicted"/>
<dbReference type="Proteomes" id="UP001472677">
    <property type="component" value="Unassembled WGS sequence"/>
</dbReference>
<gene>
    <name evidence="2" type="ORF">V6N12_017088</name>
</gene>
<evidence type="ECO:0000313" key="3">
    <source>
        <dbReference type="Proteomes" id="UP001472677"/>
    </source>
</evidence>
<feature type="region of interest" description="Disordered" evidence="1">
    <location>
        <begin position="23"/>
        <end position="87"/>
    </location>
</feature>
<evidence type="ECO:0000256" key="1">
    <source>
        <dbReference type="SAM" id="MobiDB-lite"/>
    </source>
</evidence>
<feature type="compositionally biased region" description="Low complexity" evidence="1">
    <location>
        <begin position="32"/>
        <end position="45"/>
    </location>
</feature>